<name>A0A7W5EDD8_9BURK</name>
<dbReference type="Pfam" id="PF07589">
    <property type="entry name" value="PEP-CTERM"/>
    <property type="match status" value="1"/>
</dbReference>
<feature type="signal peptide" evidence="1">
    <location>
        <begin position="1"/>
        <end position="31"/>
    </location>
</feature>
<reference evidence="3 4" key="1">
    <citation type="submission" date="2020-08" db="EMBL/GenBank/DDBJ databases">
        <title>Genomic Encyclopedia of Type Strains, Phase III (KMG-III): the genomes of soil and plant-associated and newly described type strains.</title>
        <authorList>
            <person name="Whitman W."/>
        </authorList>
    </citation>
    <scope>NUCLEOTIDE SEQUENCE [LARGE SCALE GENOMIC DNA]</scope>
    <source>
        <strain evidence="3 4">CECT 7753</strain>
    </source>
</reference>
<proteinExistence type="predicted"/>
<organism evidence="3 4">
    <name type="scientific">Pseudoduganella umbonata</name>
    <dbReference type="NCBI Taxonomy" id="864828"/>
    <lineage>
        <taxon>Bacteria</taxon>
        <taxon>Pseudomonadati</taxon>
        <taxon>Pseudomonadota</taxon>
        <taxon>Betaproteobacteria</taxon>
        <taxon>Burkholderiales</taxon>
        <taxon>Oxalobacteraceae</taxon>
        <taxon>Telluria group</taxon>
        <taxon>Pseudoduganella</taxon>
    </lineage>
</organism>
<dbReference type="Proteomes" id="UP000584325">
    <property type="component" value="Unassembled WGS sequence"/>
</dbReference>
<sequence length="231" mass="23688">MKRTTPVTFARLVVHVAACTVALAAALPAHAESISTTAQLQGWVNSNGGSNEATPLGNTYTGNETGMRFNSWAAFFIPAGTTWEAATLSLSPSVYGNAPPSVIGLFDVDGGLQPFLNTFHPGTDVFADLGSGTQYAAATLYDSPATITLSGAALADINAVSGSYFVIGFTNQTLNAVAVEAGDQGIYLGGIRAEPYIELTLSTIPAVPEPGTYAMLLAGLAVAGVAARRRG</sequence>
<dbReference type="RefSeq" id="WP_229422404.1">
    <property type="nucleotide sequence ID" value="NZ_CP040017.1"/>
</dbReference>
<evidence type="ECO:0000313" key="4">
    <source>
        <dbReference type="Proteomes" id="UP000584325"/>
    </source>
</evidence>
<dbReference type="AlphaFoldDB" id="A0A7W5EDD8"/>
<evidence type="ECO:0000313" key="3">
    <source>
        <dbReference type="EMBL" id="MBB3223159.1"/>
    </source>
</evidence>
<dbReference type="EMBL" id="JACHXS010000008">
    <property type="protein sequence ID" value="MBB3223159.1"/>
    <property type="molecule type" value="Genomic_DNA"/>
</dbReference>
<feature type="domain" description="Ice-binding protein C-terminal" evidence="2">
    <location>
        <begin position="206"/>
        <end position="230"/>
    </location>
</feature>
<accession>A0A7W5EDD8</accession>
<protein>
    <recommendedName>
        <fullName evidence="2">Ice-binding protein C-terminal domain-containing protein</fullName>
    </recommendedName>
</protein>
<evidence type="ECO:0000256" key="1">
    <source>
        <dbReference type="SAM" id="SignalP"/>
    </source>
</evidence>
<gene>
    <name evidence="3" type="ORF">FHS02_004002</name>
</gene>
<evidence type="ECO:0000259" key="2">
    <source>
        <dbReference type="Pfam" id="PF07589"/>
    </source>
</evidence>
<dbReference type="NCBIfam" id="TIGR02595">
    <property type="entry name" value="PEP_CTERM"/>
    <property type="match status" value="1"/>
</dbReference>
<dbReference type="InterPro" id="IPR013424">
    <property type="entry name" value="Ice-binding_C"/>
</dbReference>
<keyword evidence="1" id="KW-0732">Signal</keyword>
<comment type="caution">
    <text evidence="3">The sequence shown here is derived from an EMBL/GenBank/DDBJ whole genome shotgun (WGS) entry which is preliminary data.</text>
</comment>
<feature type="chain" id="PRO_5030744847" description="Ice-binding protein C-terminal domain-containing protein" evidence="1">
    <location>
        <begin position="32"/>
        <end position="231"/>
    </location>
</feature>